<dbReference type="InterPro" id="IPR029787">
    <property type="entry name" value="Nucleotide_cyclase"/>
</dbReference>
<dbReference type="PROSITE" id="PS50883">
    <property type="entry name" value="EAL"/>
    <property type="match status" value="1"/>
</dbReference>
<keyword evidence="4" id="KW-1185">Reference proteome</keyword>
<dbReference type="Pfam" id="PF00990">
    <property type="entry name" value="GGDEF"/>
    <property type="match status" value="1"/>
</dbReference>
<feature type="domain" description="GGDEF" evidence="2">
    <location>
        <begin position="44"/>
        <end position="177"/>
    </location>
</feature>
<dbReference type="PANTHER" id="PTHR44757:SF2">
    <property type="entry name" value="BIOFILM ARCHITECTURE MAINTENANCE PROTEIN MBAA"/>
    <property type="match status" value="1"/>
</dbReference>
<dbReference type="PROSITE" id="PS50887">
    <property type="entry name" value="GGDEF"/>
    <property type="match status" value="1"/>
</dbReference>
<dbReference type="Proteomes" id="UP000245390">
    <property type="component" value="Unassembled WGS sequence"/>
</dbReference>
<dbReference type="SUPFAM" id="SSF141868">
    <property type="entry name" value="EAL domain-like"/>
    <property type="match status" value="1"/>
</dbReference>
<reference evidence="3 4" key="1">
    <citation type="submission" date="2018-05" db="EMBL/GenBank/DDBJ databases">
        <title>Genomic Encyclopedia of Type Strains, Phase IV (KMG-IV): sequencing the most valuable type-strain genomes for metagenomic binning, comparative biology and taxonomic classification.</title>
        <authorList>
            <person name="Goeker M."/>
        </authorList>
    </citation>
    <scope>NUCLEOTIDE SEQUENCE [LARGE SCALE GENOMIC DNA]</scope>
    <source>
        <strain evidence="3 4">DSM 103371</strain>
    </source>
</reference>
<sequence>MDALSAANDEIRRLAQEDGLTGLMNREALLARLDELTAQGHGGRPFTLFMLDLDRFKNVNDSFGHHVGDGLIKVVAQRLQGAVRSGDMVARLGGDEFAVVMPGVASQGAGEKWAGRLLSAINTPTEVMGQLLYPGTSVGGAEYPEQALTGQELLLTADISLNAAKEDGRGTFVAYDPDLAQRIEDEERMAAELRDALDRDEFRVEYQPKIGLMDGALAGSEALIRWEHPTRGRLGPDLFLGVAAERGLAPAISERVFQRVAADVSFWRREGTDPGPVSVNLHAVDLKSPERLIDRMEAMAHLGLGRRDIVLEVTEGCVVGRGTDQASKLIARLRKMGYDISLDDFGTGHASLSHLKSLPVNEIKIDKSFVTGLGDSRPDAAIVAAIVALGRGLGLRIVAEGVETEAHRWRLIELGVGIGQGFLWSAALPADRFARFARDRRARHVARQDAG</sequence>
<evidence type="ECO:0000259" key="2">
    <source>
        <dbReference type="PROSITE" id="PS50887"/>
    </source>
</evidence>
<dbReference type="CDD" id="cd01948">
    <property type="entry name" value="EAL"/>
    <property type="match status" value="1"/>
</dbReference>
<dbReference type="SMART" id="SM00052">
    <property type="entry name" value="EAL"/>
    <property type="match status" value="1"/>
</dbReference>
<dbReference type="InterPro" id="IPR000160">
    <property type="entry name" value="GGDEF_dom"/>
</dbReference>
<dbReference type="OrthoDB" id="9814202at2"/>
<evidence type="ECO:0000313" key="4">
    <source>
        <dbReference type="Proteomes" id="UP000245390"/>
    </source>
</evidence>
<feature type="domain" description="EAL" evidence="1">
    <location>
        <begin position="186"/>
        <end position="441"/>
    </location>
</feature>
<organism evidence="3 4">
    <name type="scientific">Silicimonas algicola</name>
    <dbReference type="NCBI Taxonomy" id="1826607"/>
    <lineage>
        <taxon>Bacteria</taxon>
        <taxon>Pseudomonadati</taxon>
        <taxon>Pseudomonadota</taxon>
        <taxon>Alphaproteobacteria</taxon>
        <taxon>Rhodobacterales</taxon>
        <taxon>Paracoccaceae</taxon>
    </lineage>
</organism>
<name>A0A316GDS1_9RHOB</name>
<dbReference type="InterPro" id="IPR043128">
    <property type="entry name" value="Rev_trsase/Diguanyl_cyclase"/>
</dbReference>
<dbReference type="NCBIfam" id="TIGR00254">
    <property type="entry name" value="GGDEF"/>
    <property type="match status" value="1"/>
</dbReference>
<evidence type="ECO:0000313" key="3">
    <source>
        <dbReference type="EMBL" id="PWK57530.1"/>
    </source>
</evidence>
<protein>
    <submittedName>
        <fullName evidence="3">Diguanylate cyclase (GGDEF)-like protein</fullName>
    </submittedName>
</protein>
<dbReference type="EMBL" id="QGGV01000002">
    <property type="protein sequence ID" value="PWK57530.1"/>
    <property type="molecule type" value="Genomic_DNA"/>
</dbReference>
<evidence type="ECO:0000259" key="1">
    <source>
        <dbReference type="PROSITE" id="PS50883"/>
    </source>
</evidence>
<dbReference type="InterPro" id="IPR001633">
    <property type="entry name" value="EAL_dom"/>
</dbReference>
<dbReference type="RefSeq" id="WP_109758136.1">
    <property type="nucleotide sequence ID" value="NZ_CP034588.1"/>
</dbReference>
<dbReference type="InterPro" id="IPR035919">
    <property type="entry name" value="EAL_sf"/>
</dbReference>
<gene>
    <name evidence="3" type="ORF">C8D95_102173</name>
</gene>
<dbReference type="InterPro" id="IPR052155">
    <property type="entry name" value="Biofilm_reg_signaling"/>
</dbReference>
<proteinExistence type="predicted"/>
<comment type="caution">
    <text evidence="3">The sequence shown here is derived from an EMBL/GenBank/DDBJ whole genome shotgun (WGS) entry which is preliminary data.</text>
</comment>
<dbReference type="Pfam" id="PF00563">
    <property type="entry name" value="EAL"/>
    <property type="match status" value="1"/>
</dbReference>
<dbReference type="Gene3D" id="3.20.20.450">
    <property type="entry name" value="EAL domain"/>
    <property type="match status" value="1"/>
</dbReference>
<accession>A0A316GDS1</accession>
<dbReference type="CDD" id="cd01949">
    <property type="entry name" value="GGDEF"/>
    <property type="match status" value="1"/>
</dbReference>
<dbReference type="Gene3D" id="3.30.70.270">
    <property type="match status" value="1"/>
</dbReference>
<dbReference type="PANTHER" id="PTHR44757">
    <property type="entry name" value="DIGUANYLATE CYCLASE DGCP"/>
    <property type="match status" value="1"/>
</dbReference>
<dbReference type="SUPFAM" id="SSF55073">
    <property type="entry name" value="Nucleotide cyclase"/>
    <property type="match status" value="1"/>
</dbReference>
<dbReference type="AlphaFoldDB" id="A0A316GDS1"/>
<dbReference type="SMART" id="SM00267">
    <property type="entry name" value="GGDEF"/>
    <property type="match status" value="1"/>
</dbReference>
<dbReference type="KEGG" id="salo:EF888_13300"/>